<keyword evidence="4" id="KW-1185">Reference proteome</keyword>
<evidence type="ECO:0000256" key="2">
    <source>
        <dbReference type="SAM" id="Phobius"/>
    </source>
</evidence>
<gene>
    <name evidence="3" type="ORF">SAJA_09540</name>
</gene>
<keyword evidence="2" id="KW-0812">Transmembrane</keyword>
<dbReference type="InParanoid" id="A0A423PPB1"/>
<keyword evidence="2" id="KW-1133">Transmembrane helix</keyword>
<feature type="transmembrane region" description="Helical" evidence="2">
    <location>
        <begin position="20"/>
        <end position="36"/>
    </location>
</feature>
<dbReference type="AlphaFoldDB" id="A0A423PPB1"/>
<name>A0A423PPB1_9GAMM</name>
<protein>
    <submittedName>
        <fullName evidence="3">Uncharacterized protein</fullName>
    </submittedName>
</protein>
<organism evidence="3 4">
    <name type="scientific">Salinisphaera japonica YTM-1</name>
    <dbReference type="NCBI Taxonomy" id="1209778"/>
    <lineage>
        <taxon>Bacteria</taxon>
        <taxon>Pseudomonadati</taxon>
        <taxon>Pseudomonadota</taxon>
        <taxon>Gammaproteobacteria</taxon>
        <taxon>Salinisphaerales</taxon>
        <taxon>Salinisphaeraceae</taxon>
        <taxon>Salinisphaera</taxon>
    </lineage>
</organism>
<dbReference type="Proteomes" id="UP000285310">
    <property type="component" value="Unassembled WGS sequence"/>
</dbReference>
<comment type="caution">
    <text evidence="3">The sequence shown here is derived from an EMBL/GenBank/DDBJ whole genome shotgun (WGS) entry which is preliminary data.</text>
</comment>
<dbReference type="EMBL" id="AYKG01000027">
    <property type="protein sequence ID" value="ROO27454.1"/>
    <property type="molecule type" value="Genomic_DNA"/>
</dbReference>
<sequence length="64" mass="7182">MRPSITTVLSGRPARYRTERVFYLIVFLYGLLVRIVQGSIMRKARSSPAVSRHATRNGPAHGRG</sequence>
<reference evidence="3 4" key="1">
    <citation type="submission" date="2013-10" db="EMBL/GenBank/DDBJ databases">
        <title>Salinisphaera japonica YTM-1 Genome Sequencing.</title>
        <authorList>
            <person name="Lai Q."/>
            <person name="Li C."/>
            <person name="Shao Z."/>
        </authorList>
    </citation>
    <scope>NUCLEOTIDE SEQUENCE [LARGE SCALE GENOMIC DNA]</scope>
    <source>
        <strain evidence="3 4">YTM-1</strain>
    </source>
</reference>
<accession>A0A423PPB1</accession>
<evidence type="ECO:0000256" key="1">
    <source>
        <dbReference type="SAM" id="MobiDB-lite"/>
    </source>
</evidence>
<keyword evidence="2" id="KW-0472">Membrane</keyword>
<feature type="region of interest" description="Disordered" evidence="1">
    <location>
        <begin position="43"/>
        <end position="64"/>
    </location>
</feature>
<evidence type="ECO:0000313" key="4">
    <source>
        <dbReference type="Proteomes" id="UP000285310"/>
    </source>
</evidence>
<evidence type="ECO:0000313" key="3">
    <source>
        <dbReference type="EMBL" id="ROO27454.1"/>
    </source>
</evidence>
<proteinExistence type="predicted"/>